<dbReference type="EMBL" id="JADBJN010000001">
    <property type="protein sequence ID" value="KAG5680977.1"/>
    <property type="molecule type" value="Genomic_DNA"/>
</dbReference>
<reference evidence="2" key="1">
    <citation type="submission" date="2021-03" db="EMBL/GenBank/DDBJ databases">
        <title>Chromosome level genome of the anhydrobiotic midge Polypedilum vanderplanki.</title>
        <authorList>
            <person name="Yoshida Y."/>
            <person name="Kikawada T."/>
            <person name="Gusev O."/>
        </authorList>
    </citation>
    <scope>NUCLEOTIDE SEQUENCE</scope>
    <source>
        <strain evidence="2">NIAS01</strain>
        <tissue evidence="2">Whole body or cell culture</tissue>
    </source>
</reference>
<feature type="region of interest" description="Disordered" evidence="1">
    <location>
        <begin position="1"/>
        <end position="23"/>
    </location>
</feature>
<protein>
    <submittedName>
        <fullName evidence="2">Uncharacterized protein</fullName>
    </submittedName>
</protein>
<sequence length="77" mass="8850">MSDKDTKKQDSTCPSTSSNAQEIIEMPPAIKNVNVFQSLENCEKFIDKESHIARLNALRKEGLEYLQETNWRYNNGT</sequence>
<evidence type="ECO:0000313" key="3">
    <source>
        <dbReference type="Proteomes" id="UP001107558"/>
    </source>
</evidence>
<evidence type="ECO:0000256" key="1">
    <source>
        <dbReference type="SAM" id="MobiDB-lite"/>
    </source>
</evidence>
<comment type="caution">
    <text evidence="2">The sequence shown here is derived from an EMBL/GenBank/DDBJ whole genome shotgun (WGS) entry which is preliminary data.</text>
</comment>
<dbReference type="Proteomes" id="UP001107558">
    <property type="component" value="Chromosome 1"/>
</dbReference>
<organism evidence="2 3">
    <name type="scientific">Polypedilum vanderplanki</name>
    <name type="common">Sleeping chironomid midge</name>
    <dbReference type="NCBI Taxonomy" id="319348"/>
    <lineage>
        <taxon>Eukaryota</taxon>
        <taxon>Metazoa</taxon>
        <taxon>Ecdysozoa</taxon>
        <taxon>Arthropoda</taxon>
        <taxon>Hexapoda</taxon>
        <taxon>Insecta</taxon>
        <taxon>Pterygota</taxon>
        <taxon>Neoptera</taxon>
        <taxon>Endopterygota</taxon>
        <taxon>Diptera</taxon>
        <taxon>Nematocera</taxon>
        <taxon>Chironomoidea</taxon>
        <taxon>Chironomidae</taxon>
        <taxon>Chironominae</taxon>
        <taxon>Polypedilum</taxon>
        <taxon>Polypedilum</taxon>
    </lineage>
</organism>
<gene>
    <name evidence="2" type="ORF">PVAND_010451</name>
</gene>
<feature type="compositionally biased region" description="Polar residues" evidence="1">
    <location>
        <begin position="11"/>
        <end position="21"/>
    </location>
</feature>
<name>A0A9J6CFK4_POLVA</name>
<dbReference type="AlphaFoldDB" id="A0A9J6CFK4"/>
<accession>A0A9J6CFK4</accession>
<dbReference type="OrthoDB" id="10403846at2759"/>
<keyword evidence="3" id="KW-1185">Reference proteome</keyword>
<feature type="compositionally biased region" description="Basic and acidic residues" evidence="1">
    <location>
        <begin position="1"/>
        <end position="10"/>
    </location>
</feature>
<proteinExistence type="predicted"/>
<evidence type="ECO:0000313" key="2">
    <source>
        <dbReference type="EMBL" id="KAG5680977.1"/>
    </source>
</evidence>